<feature type="coiled-coil region" evidence="1">
    <location>
        <begin position="75"/>
        <end position="102"/>
    </location>
</feature>
<reference evidence="3" key="1">
    <citation type="submission" date="2025-08" db="UniProtKB">
        <authorList>
            <consortium name="RefSeq"/>
        </authorList>
    </citation>
    <scope>IDENTIFICATION</scope>
    <source>
        <tissue evidence="3">Liver</tissue>
    </source>
</reference>
<dbReference type="AlphaFoldDB" id="A0A7F8QB17"/>
<dbReference type="Proteomes" id="UP000245341">
    <property type="component" value="Unplaced"/>
</dbReference>
<dbReference type="Gene3D" id="1.20.58.60">
    <property type="match status" value="1"/>
</dbReference>
<dbReference type="RefSeq" id="XP_030877513.1">
    <property type="nucleotide sequence ID" value="XM_031021653.1"/>
</dbReference>
<gene>
    <name evidence="3" type="primary">LOC102733854</name>
</gene>
<accession>A0A7F8QB17</accession>
<evidence type="ECO:0000313" key="3">
    <source>
        <dbReference type="RefSeq" id="XP_030877513.1"/>
    </source>
</evidence>
<keyword evidence="1" id="KW-0175">Coiled coil</keyword>
<proteinExistence type="predicted"/>
<dbReference type="OrthoDB" id="10256089at2759"/>
<organism evidence="2 3">
    <name type="scientific">Leptonychotes weddellii</name>
    <name type="common">Weddell seal</name>
    <name type="synonym">Otaria weddellii</name>
    <dbReference type="NCBI Taxonomy" id="9713"/>
    <lineage>
        <taxon>Eukaryota</taxon>
        <taxon>Metazoa</taxon>
        <taxon>Chordata</taxon>
        <taxon>Craniata</taxon>
        <taxon>Vertebrata</taxon>
        <taxon>Euteleostomi</taxon>
        <taxon>Mammalia</taxon>
        <taxon>Eutheria</taxon>
        <taxon>Laurasiatheria</taxon>
        <taxon>Carnivora</taxon>
        <taxon>Caniformia</taxon>
        <taxon>Pinnipedia</taxon>
        <taxon>Phocidae</taxon>
        <taxon>Monachinae</taxon>
        <taxon>Lobodontini</taxon>
        <taxon>Leptonychotes</taxon>
    </lineage>
</organism>
<keyword evidence="2" id="KW-1185">Reference proteome</keyword>
<dbReference type="GeneID" id="102733854"/>
<dbReference type="FunFam" id="1.20.58.60:FF:000032">
    <property type="entry name" value="Kalirin RhoGEF kinase b"/>
    <property type="match status" value="1"/>
</dbReference>
<evidence type="ECO:0000313" key="2">
    <source>
        <dbReference type="Proteomes" id="UP000245341"/>
    </source>
</evidence>
<dbReference type="KEGG" id="lww:102733854"/>
<protein>
    <submittedName>
        <fullName evidence="3">Triple functional domain protein-like</fullName>
    </submittedName>
</protein>
<sequence length="210" mass="23418">LWTWLEELQKELLDDVYAESVEAVQDLIKRFGQQQQTTLQVTVNVIKEGEDLIQQLRDSAISSNKTPHNSSISHIETVLQQLDEAQAQMEELFQERKIKLELFLQLRIFERDAIDVSVLRLLPFPHLLTLAALTGGQGEGGVRLALGAAGLVLEATPHSRVEHSPCAELKSSRLEQVGLFQPALGPTTHTLVYAAEAHTCDRDPPLSLLR</sequence>
<feature type="non-terminal residue" evidence="3">
    <location>
        <position position="1"/>
    </location>
</feature>
<dbReference type="SUPFAM" id="SSF46966">
    <property type="entry name" value="Spectrin repeat"/>
    <property type="match status" value="1"/>
</dbReference>
<evidence type="ECO:0000256" key="1">
    <source>
        <dbReference type="SAM" id="Coils"/>
    </source>
</evidence>
<name>A0A7F8QB17_LEPWE</name>